<reference evidence="1 2" key="1">
    <citation type="journal article" date="2020" name="Cell">
        <title>Large-Scale Comparative Analyses of Tick Genomes Elucidate Their Genetic Diversity and Vector Capacities.</title>
        <authorList>
            <consortium name="Tick Genome and Microbiome Consortium (TIGMIC)"/>
            <person name="Jia N."/>
            <person name="Wang J."/>
            <person name="Shi W."/>
            <person name="Du L."/>
            <person name="Sun Y."/>
            <person name="Zhan W."/>
            <person name="Jiang J.F."/>
            <person name="Wang Q."/>
            <person name="Zhang B."/>
            <person name="Ji P."/>
            <person name="Bell-Sakyi L."/>
            <person name="Cui X.M."/>
            <person name="Yuan T.T."/>
            <person name="Jiang B.G."/>
            <person name="Yang W.F."/>
            <person name="Lam T.T."/>
            <person name="Chang Q.C."/>
            <person name="Ding S.J."/>
            <person name="Wang X.J."/>
            <person name="Zhu J.G."/>
            <person name="Ruan X.D."/>
            <person name="Zhao L."/>
            <person name="Wei J.T."/>
            <person name="Ye R.Z."/>
            <person name="Que T.C."/>
            <person name="Du C.H."/>
            <person name="Zhou Y.H."/>
            <person name="Cheng J.X."/>
            <person name="Dai P.F."/>
            <person name="Guo W.B."/>
            <person name="Han X.H."/>
            <person name="Huang E.J."/>
            <person name="Li L.F."/>
            <person name="Wei W."/>
            <person name="Gao Y.C."/>
            <person name="Liu J.Z."/>
            <person name="Shao H.Z."/>
            <person name="Wang X."/>
            <person name="Wang C.C."/>
            <person name="Yang T.C."/>
            <person name="Huo Q.B."/>
            <person name="Li W."/>
            <person name="Chen H.Y."/>
            <person name="Chen S.E."/>
            <person name="Zhou L.G."/>
            <person name="Ni X.B."/>
            <person name="Tian J.H."/>
            <person name="Sheng Y."/>
            <person name="Liu T."/>
            <person name="Pan Y.S."/>
            <person name="Xia L.Y."/>
            <person name="Li J."/>
            <person name="Zhao F."/>
            <person name="Cao W.C."/>
        </authorList>
    </citation>
    <scope>NUCLEOTIDE SEQUENCE [LARGE SCALE GENOMIC DNA]</scope>
    <source>
        <strain evidence="1">Iper-2018</strain>
    </source>
</reference>
<keyword evidence="2" id="KW-1185">Reference proteome</keyword>
<dbReference type="EMBL" id="JABSTQ010009937">
    <property type="protein sequence ID" value="KAG0424784.1"/>
    <property type="molecule type" value="Genomic_DNA"/>
</dbReference>
<accession>A0AC60PUZ3</accession>
<organism evidence="1 2">
    <name type="scientific">Ixodes persulcatus</name>
    <name type="common">Taiga tick</name>
    <dbReference type="NCBI Taxonomy" id="34615"/>
    <lineage>
        <taxon>Eukaryota</taxon>
        <taxon>Metazoa</taxon>
        <taxon>Ecdysozoa</taxon>
        <taxon>Arthropoda</taxon>
        <taxon>Chelicerata</taxon>
        <taxon>Arachnida</taxon>
        <taxon>Acari</taxon>
        <taxon>Parasitiformes</taxon>
        <taxon>Ixodida</taxon>
        <taxon>Ixodoidea</taxon>
        <taxon>Ixodidae</taxon>
        <taxon>Ixodinae</taxon>
        <taxon>Ixodes</taxon>
    </lineage>
</organism>
<comment type="caution">
    <text evidence="1">The sequence shown here is derived from an EMBL/GenBank/DDBJ whole genome shotgun (WGS) entry which is preliminary data.</text>
</comment>
<dbReference type="Proteomes" id="UP000805193">
    <property type="component" value="Unassembled WGS sequence"/>
</dbReference>
<protein>
    <submittedName>
        <fullName evidence="1">Uncharacterized protein</fullName>
    </submittedName>
</protein>
<sequence length="208" mass="22596">MVNDVYELTDILCVNETEVTTPTSTPLVPGATTARLQAGQLTGFKVHSKETFQQAAEALLLKGCNTVIITLGEQGACYCTRQLRTLTYVSIDKVRVEDTTVARQSRKRATSLASLSSRRGRRPATQSSPTSRQDSFDSHPRFFQAPTFELIEGATLPKFQPQPALVCRANQLNSRGNNRTGIDWGDAPSVAGETSRSGGHVTLRGLEA</sequence>
<gene>
    <name evidence="1" type="ORF">HPB47_028005</name>
</gene>
<name>A0AC60PUZ3_IXOPE</name>
<evidence type="ECO:0000313" key="2">
    <source>
        <dbReference type="Proteomes" id="UP000805193"/>
    </source>
</evidence>
<proteinExistence type="predicted"/>
<evidence type="ECO:0000313" key="1">
    <source>
        <dbReference type="EMBL" id="KAG0424784.1"/>
    </source>
</evidence>